<dbReference type="OrthoDB" id="6409159at2759"/>
<dbReference type="SUPFAM" id="SSF81296">
    <property type="entry name" value="E set domains"/>
    <property type="match status" value="1"/>
</dbReference>
<comment type="caution">
    <text evidence="3">The sequence shown here is derived from an EMBL/GenBank/DDBJ whole genome shotgun (WGS) entry which is preliminary data.</text>
</comment>
<feature type="domain" description="MD-2-related lipid-recognition" evidence="2">
    <location>
        <begin position="49"/>
        <end position="176"/>
    </location>
</feature>
<dbReference type="Proteomes" id="UP000285405">
    <property type="component" value="Unassembled WGS sequence"/>
</dbReference>
<proteinExistence type="predicted"/>
<dbReference type="Pfam" id="PF02221">
    <property type="entry name" value="E1_DerP2_DerF2"/>
    <property type="match status" value="1"/>
</dbReference>
<sequence>MKFLYGSVVSTLITGAFCLVVDPFVHFSPEVAPQKIFDDDGFTLLGHNSFANCPGYPVGQFLISDATLSPNPPKMFEFSQHEGQTLSIDLVGQLLKKTQGAYVILSAQMGVVEIFRSKIDLCANDPRAKTTCPIESGPVKLHIEIEIPQKASLTHFYLRVKGRAYDHRDLFCLYSSIDLSPSIARSRATLN</sequence>
<evidence type="ECO:0000256" key="1">
    <source>
        <dbReference type="ARBA" id="ARBA00016056"/>
    </source>
</evidence>
<name>A0A420J8B2_9PEZI</name>
<dbReference type="AlphaFoldDB" id="A0A420J8B2"/>
<gene>
    <name evidence="3" type="ORF">GcC1_007039</name>
</gene>
<reference evidence="3 4" key="1">
    <citation type="journal article" date="2018" name="BMC Genomics">
        <title>Comparative genome analyses reveal sequence features reflecting distinct modes of host-adaptation between dicot and monocot powdery mildew.</title>
        <authorList>
            <person name="Wu Y."/>
            <person name="Ma X."/>
            <person name="Pan Z."/>
            <person name="Kale S.D."/>
            <person name="Song Y."/>
            <person name="King H."/>
            <person name="Zhang Q."/>
            <person name="Presley C."/>
            <person name="Deng X."/>
            <person name="Wei C.I."/>
            <person name="Xiao S."/>
        </authorList>
    </citation>
    <scope>NUCLEOTIDE SEQUENCE [LARGE SCALE GENOMIC DNA]</scope>
    <source>
        <strain evidence="3">UCSC1</strain>
    </source>
</reference>
<dbReference type="InterPro" id="IPR003172">
    <property type="entry name" value="ML_dom"/>
</dbReference>
<dbReference type="InterPro" id="IPR014756">
    <property type="entry name" value="Ig_E-set"/>
</dbReference>
<evidence type="ECO:0000313" key="3">
    <source>
        <dbReference type="EMBL" id="RKF83040.1"/>
    </source>
</evidence>
<evidence type="ECO:0000313" key="4">
    <source>
        <dbReference type="Proteomes" id="UP000285405"/>
    </source>
</evidence>
<evidence type="ECO:0000259" key="2">
    <source>
        <dbReference type="Pfam" id="PF02221"/>
    </source>
</evidence>
<dbReference type="EMBL" id="MCBR01000761">
    <property type="protein sequence ID" value="RKF83040.1"/>
    <property type="molecule type" value="Genomic_DNA"/>
</dbReference>
<protein>
    <recommendedName>
        <fullName evidence="1">Phosphatidylglycerol/phosphatidylinositol transfer protein</fullName>
    </recommendedName>
</protein>
<organism evidence="3 4">
    <name type="scientific">Golovinomyces cichoracearum</name>
    <dbReference type="NCBI Taxonomy" id="62708"/>
    <lineage>
        <taxon>Eukaryota</taxon>
        <taxon>Fungi</taxon>
        <taxon>Dikarya</taxon>
        <taxon>Ascomycota</taxon>
        <taxon>Pezizomycotina</taxon>
        <taxon>Leotiomycetes</taxon>
        <taxon>Erysiphales</taxon>
        <taxon>Erysiphaceae</taxon>
        <taxon>Golovinomyces</taxon>
    </lineage>
</organism>
<accession>A0A420J8B2</accession>